<dbReference type="EMBL" id="CARXXK010000001">
    <property type="protein sequence ID" value="CAI6345070.1"/>
    <property type="molecule type" value="Genomic_DNA"/>
</dbReference>
<dbReference type="AlphaFoldDB" id="A0AAV0VNC0"/>
<evidence type="ECO:0000259" key="1">
    <source>
        <dbReference type="Pfam" id="PF04937"/>
    </source>
</evidence>
<evidence type="ECO:0000313" key="3">
    <source>
        <dbReference type="Proteomes" id="UP001160148"/>
    </source>
</evidence>
<feature type="domain" description="DUF659" evidence="1">
    <location>
        <begin position="85"/>
        <end position="236"/>
    </location>
</feature>
<name>A0AAV0VNC0_9HEMI</name>
<comment type="caution">
    <text evidence="2">The sequence shown here is derived from an EMBL/GenBank/DDBJ whole genome shotgun (WGS) entry which is preliminary data.</text>
</comment>
<keyword evidence="3" id="KW-1185">Reference proteome</keyword>
<sequence>MPKIKSSLKSKISNWIAPYNENKEVFSSDGKIIYCLVCEKFVSTEKKYLLDHHSKTIQHINALQRNKERKQQIFITSQHTGKSIPDESTLRKNYIPNIYKSVMDQIISDIGNNYVYIIVDETTDPRGLSIANLLTGKLDGTPSKSYLVACKELESTNYETICQFINSSLKIFPGIEQKVLLLISDAGTYMIKAAKTLKIFFPKLIHITCMAHAVNRVLEKIRELYPDINKLINNGKKAFLKAPSRINKYRKEMPGIPLPPETIISRWGTWLNAALFYANNFEKFKNVIESLTDDALSVEKLKLLVQDNAVKCDLAFIKLHLSELCTNLKNLEESNSELLKSMDIFRKIEDILTNIPGP</sequence>
<organism evidence="2 3">
    <name type="scientific">Macrosiphum euphorbiae</name>
    <name type="common">potato aphid</name>
    <dbReference type="NCBI Taxonomy" id="13131"/>
    <lineage>
        <taxon>Eukaryota</taxon>
        <taxon>Metazoa</taxon>
        <taxon>Ecdysozoa</taxon>
        <taxon>Arthropoda</taxon>
        <taxon>Hexapoda</taxon>
        <taxon>Insecta</taxon>
        <taxon>Pterygota</taxon>
        <taxon>Neoptera</taxon>
        <taxon>Paraneoptera</taxon>
        <taxon>Hemiptera</taxon>
        <taxon>Sternorrhyncha</taxon>
        <taxon>Aphidomorpha</taxon>
        <taxon>Aphidoidea</taxon>
        <taxon>Aphididae</taxon>
        <taxon>Macrosiphini</taxon>
        <taxon>Macrosiphum</taxon>
    </lineage>
</organism>
<dbReference type="InterPro" id="IPR007021">
    <property type="entry name" value="DUF659"/>
</dbReference>
<dbReference type="SUPFAM" id="SSF53098">
    <property type="entry name" value="Ribonuclease H-like"/>
    <property type="match status" value="1"/>
</dbReference>
<dbReference type="InterPro" id="IPR012337">
    <property type="entry name" value="RNaseH-like_sf"/>
</dbReference>
<dbReference type="Pfam" id="PF04937">
    <property type="entry name" value="DUF659"/>
    <property type="match status" value="1"/>
</dbReference>
<proteinExistence type="predicted"/>
<reference evidence="2 3" key="1">
    <citation type="submission" date="2023-01" db="EMBL/GenBank/DDBJ databases">
        <authorList>
            <person name="Whitehead M."/>
        </authorList>
    </citation>
    <scope>NUCLEOTIDE SEQUENCE [LARGE SCALE GENOMIC DNA]</scope>
</reference>
<protein>
    <recommendedName>
        <fullName evidence="1">DUF659 domain-containing protein</fullName>
    </recommendedName>
</protein>
<evidence type="ECO:0000313" key="2">
    <source>
        <dbReference type="EMBL" id="CAI6345070.1"/>
    </source>
</evidence>
<gene>
    <name evidence="2" type="ORF">MEUPH1_LOCUS2126</name>
</gene>
<accession>A0AAV0VNC0</accession>
<dbReference type="Proteomes" id="UP001160148">
    <property type="component" value="Unassembled WGS sequence"/>
</dbReference>